<reference evidence="2 3" key="1">
    <citation type="journal article" date="2017" name="BMC Genomics">
        <title>Genomic analysis of methanogenic archaea reveals a shift towards energy conservation.</title>
        <authorList>
            <person name="Gilmore S.P."/>
            <person name="Henske J.K."/>
            <person name="Sexton J.A."/>
            <person name="Solomon K.V."/>
            <person name="Seppala S."/>
            <person name="Yoo J.I."/>
            <person name="Huyett L.M."/>
            <person name="Pressman A."/>
            <person name="Cogan J.Z."/>
            <person name="Kivenson V."/>
            <person name="Peng X."/>
            <person name="Tan Y."/>
            <person name="Valentine D.L."/>
            <person name="O'Malley M.A."/>
        </authorList>
    </citation>
    <scope>NUCLEOTIDE SEQUENCE [LARGE SCALE GENOMIC DNA]</scope>
    <source>
        <strain evidence="2 3">M.o.H.</strain>
    </source>
</reference>
<keyword evidence="3" id="KW-1185">Reference proteome</keyword>
<evidence type="ECO:0000313" key="3">
    <source>
        <dbReference type="Proteomes" id="UP000217784"/>
    </source>
</evidence>
<gene>
    <name evidence="2" type="ORF">ASJ80_02665</name>
</gene>
<dbReference type="EMBL" id="LMVM01000033">
    <property type="protein sequence ID" value="PAV03936.1"/>
    <property type="molecule type" value="Genomic_DNA"/>
</dbReference>
<organism evidence="2 3">
    <name type="scientific">Methanobacterium bryantii</name>
    <dbReference type="NCBI Taxonomy" id="2161"/>
    <lineage>
        <taxon>Archaea</taxon>
        <taxon>Methanobacteriati</taxon>
        <taxon>Methanobacteriota</taxon>
        <taxon>Methanomada group</taxon>
        <taxon>Methanobacteria</taxon>
        <taxon>Methanobacteriales</taxon>
        <taxon>Methanobacteriaceae</taxon>
        <taxon>Methanobacterium</taxon>
    </lineage>
</organism>
<comment type="caution">
    <text evidence="2">The sequence shown here is derived from an EMBL/GenBank/DDBJ whole genome shotgun (WGS) entry which is preliminary data.</text>
</comment>
<name>A0A2A2H3R8_METBR</name>
<feature type="transmembrane region" description="Helical" evidence="1">
    <location>
        <begin position="7"/>
        <end position="28"/>
    </location>
</feature>
<keyword evidence="1" id="KW-0812">Transmembrane</keyword>
<proteinExistence type="predicted"/>
<protein>
    <submittedName>
        <fullName evidence="2">Uncharacterized protein</fullName>
    </submittedName>
</protein>
<keyword evidence="1" id="KW-0472">Membrane</keyword>
<dbReference type="RefSeq" id="WP_069584093.1">
    <property type="nucleotide sequence ID" value="NZ_LMVM01000033.1"/>
</dbReference>
<evidence type="ECO:0000313" key="2">
    <source>
        <dbReference type="EMBL" id="PAV03936.1"/>
    </source>
</evidence>
<keyword evidence="1" id="KW-1133">Transmembrane helix</keyword>
<accession>A0A2A2H3R8</accession>
<sequence>MTEKRKLYIFTAVIISGILVFGIASSAIEGFLFDQIPYNYTSYLSIPSNSPDAASIDGYYKLYGKGRNFNFHIVLPGAEGQESPLDYTADGLNGTGKINDISITYGTITSLLSGNFKNALFNTKINGNYTMACAAWTGYGKFTNNGQNFLGNFKIDGVMTDWEGTFQLVPENNQISLKTDYIFYPHDNKTSNNIKEVKKIYYL</sequence>
<dbReference type="AlphaFoldDB" id="A0A2A2H3R8"/>
<dbReference type="Proteomes" id="UP000217784">
    <property type="component" value="Unassembled WGS sequence"/>
</dbReference>
<dbReference type="OrthoDB" id="70271at2157"/>
<evidence type="ECO:0000256" key="1">
    <source>
        <dbReference type="SAM" id="Phobius"/>
    </source>
</evidence>